<keyword evidence="4" id="KW-1185">Reference proteome</keyword>
<feature type="region of interest" description="Disordered" evidence="2">
    <location>
        <begin position="130"/>
        <end position="239"/>
    </location>
</feature>
<feature type="coiled-coil region" evidence="1">
    <location>
        <begin position="27"/>
        <end position="61"/>
    </location>
</feature>
<dbReference type="EMBL" id="JAAMRF010000003">
    <property type="protein sequence ID" value="MBA1273166.1"/>
    <property type="molecule type" value="Genomic_DNA"/>
</dbReference>
<sequence length="239" mass="24184">MPAKKKAVTTPLHLLQQLSSSLIEHLDKACQQALADAEATLAKLEKQRGKADEKLYKARAKLDEATSAGKGKALGKSKAAVAELETLAVTLQTRQGETLSYIAELKRDAEQSLKLAEGIRQVGEAAGKAIEANRTPAKSAPAAKAPASRAAASAKTPASAASKARKSTTAAKPSAAKAAPKPAATAARRTGNGKAAPGNGAVKPAAAARTPATSRSPAKPATRKPAAKKPAAAPQPAEG</sequence>
<dbReference type="Proteomes" id="UP000786387">
    <property type="component" value="Unassembled WGS sequence"/>
</dbReference>
<evidence type="ECO:0000256" key="1">
    <source>
        <dbReference type="SAM" id="Coils"/>
    </source>
</evidence>
<name>A0ABR5YYY6_9GAMM</name>
<evidence type="ECO:0000256" key="2">
    <source>
        <dbReference type="SAM" id="MobiDB-lite"/>
    </source>
</evidence>
<protein>
    <submittedName>
        <fullName evidence="3">Transcriptional regulator</fullName>
    </submittedName>
</protein>
<feature type="compositionally biased region" description="Low complexity" evidence="2">
    <location>
        <begin position="134"/>
        <end position="190"/>
    </location>
</feature>
<evidence type="ECO:0000313" key="4">
    <source>
        <dbReference type="Proteomes" id="UP000786387"/>
    </source>
</evidence>
<gene>
    <name evidence="3" type="ORF">G7026_07355</name>
</gene>
<proteinExistence type="predicted"/>
<comment type="caution">
    <text evidence="3">The sequence shown here is derived from an EMBL/GenBank/DDBJ whole genome shotgun (WGS) entry which is preliminary data.</text>
</comment>
<feature type="compositionally biased region" description="Low complexity" evidence="2">
    <location>
        <begin position="205"/>
        <end position="220"/>
    </location>
</feature>
<dbReference type="NCBIfam" id="NF038178">
    <property type="entry name" value="AlgP_Nterm"/>
    <property type="match status" value="1"/>
</dbReference>
<organism evidence="3 4">
    <name type="scientific">Stutzerimonas azotifigens</name>
    <dbReference type="NCBI Taxonomy" id="291995"/>
    <lineage>
        <taxon>Bacteria</taxon>
        <taxon>Pseudomonadati</taxon>
        <taxon>Pseudomonadota</taxon>
        <taxon>Gammaproteobacteria</taxon>
        <taxon>Pseudomonadales</taxon>
        <taxon>Pseudomonadaceae</taxon>
        <taxon>Stutzerimonas</taxon>
    </lineage>
</organism>
<feature type="compositionally biased region" description="Low complexity" evidence="2">
    <location>
        <begin position="228"/>
        <end position="239"/>
    </location>
</feature>
<dbReference type="InterPro" id="IPR047725">
    <property type="entry name" value="AlgP_N"/>
</dbReference>
<accession>A0ABR5YYY6</accession>
<reference evidence="3 4" key="1">
    <citation type="submission" date="2020-02" db="EMBL/GenBank/DDBJ databases">
        <title>Synteny-based analysis reveals conserved mechanism for high triclosan tolerance in Pseudomonas, as well as instances of horizontal transfer.</title>
        <authorList>
            <person name="Mcfarland A.G."/>
            <person name="Bertucci H.K."/>
            <person name="Litmann E."/>
            <person name="Shen J."/>
            <person name="Huttenhower C."/>
            <person name="Hartmann E.M."/>
        </authorList>
    </citation>
    <scope>NUCLEOTIDE SEQUENCE [LARGE SCALE GENOMIC DNA]</scope>
    <source>
        <strain evidence="3 4">115A1</strain>
    </source>
</reference>
<keyword evidence="1" id="KW-0175">Coiled coil</keyword>
<dbReference type="RefSeq" id="WP_181070099.1">
    <property type="nucleotide sequence ID" value="NZ_JAAMRF010000003.1"/>
</dbReference>
<evidence type="ECO:0000313" key="3">
    <source>
        <dbReference type="EMBL" id="MBA1273166.1"/>
    </source>
</evidence>